<feature type="region of interest" description="Disordered" evidence="1">
    <location>
        <begin position="49"/>
        <end position="69"/>
    </location>
</feature>
<dbReference type="AlphaFoldDB" id="A0A9Q3HP12"/>
<feature type="region of interest" description="Disordered" evidence="1">
    <location>
        <begin position="105"/>
        <end position="140"/>
    </location>
</feature>
<feature type="compositionally biased region" description="Basic residues" evidence="1">
    <location>
        <begin position="105"/>
        <end position="116"/>
    </location>
</feature>
<dbReference type="EMBL" id="AVOT02021284">
    <property type="protein sequence ID" value="MBW0510009.1"/>
    <property type="molecule type" value="Genomic_DNA"/>
</dbReference>
<organism evidence="2 3">
    <name type="scientific">Austropuccinia psidii MF-1</name>
    <dbReference type="NCBI Taxonomy" id="1389203"/>
    <lineage>
        <taxon>Eukaryota</taxon>
        <taxon>Fungi</taxon>
        <taxon>Dikarya</taxon>
        <taxon>Basidiomycota</taxon>
        <taxon>Pucciniomycotina</taxon>
        <taxon>Pucciniomycetes</taxon>
        <taxon>Pucciniales</taxon>
        <taxon>Sphaerophragmiaceae</taxon>
        <taxon>Austropuccinia</taxon>
    </lineage>
</organism>
<dbReference type="Proteomes" id="UP000765509">
    <property type="component" value="Unassembled WGS sequence"/>
</dbReference>
<keyword evidence="3" id="KW-1185">Reference proteome</keyword>
<evidence type="ECO:0000313" key="2">
    <source>
        <dbReference type="EMBL" id="MBW0510009.1"/>
    </source>
</evidence>
<evidence type="ECO:0000256" key="1">
    <source>
        <dbReference type="SAM" id="MobiDB-lite"/>
    </source>
</evidence>
<gene>
    <name evidence="2" type="ORF">O181_049724</name>
</gene>
<feature type="compositionally biased region" description="Basic and acidic residues" evidence="1">
    <location>
        <begin position="49"/>
        <end position="62"/>
    </location>
</feature>
<proteinExistence type="predicted"/>
<accession>A0A9Q3HP12</accession>
<name>A0A9Q3HP12_9BASI</name>
<protein>
    <submittedName>
        <fullName evidence="2">Uncharacterized protein</fullName>
    </submittedName>
</protein>
<sequence length="161" mass="19007">MEASWAEVGTKTQKIFLKKMAWMNLMKEMKGWNPKNKFKFLEERETGSHTSHREILAHERAQSDSGTPRYRRRSLIFPTTIQKFQALKAKGNFIPGSQTIPVSFKKKTRSPRKKKNFFQTEEERSRHFDEETDGLSQRDPQNQKKLYLKILLTAQSKFILN</sequence>
<evidence type="ECO:0000313" key="3">
    <source>
        <dbReference type="Proteomes" id="UP000765509"/>
    </source>
</evidence>
<reference evidence="2" key="1">
    <citation type="submission" date="2021-03" db="EMBL/GenBank/DDBJ databases">
        <title>Draft genome sequence of rust myrtle Austropuccinia psidii MF-1, a brazilian biotype.</title>
        <authorList>
            <person name="Quecine M.C."/>
            <person name="Pachon D.M.R."/>
            <person name="Bonatelli M.L."/>
            <person name="Correr F.H."/>
            <person name="Franceschini L.M."/>
            <person name="Leite T.F."/>
            <person name="Margarido G.R.A."/>
            <person name="Almeida C.A."/>
            <person name="Ferrarezi J.A."/>
            <person name="Labate C.A."/>
        </authorList>
    </citation>
    <scope>NUCLEOTIDE SEQUENCE</scope>
    <source>
        <strain evidence="2">MF-1</strain>
    </source>
</reference>
<comment type="caution">
    <text evidence="2">The sequence shown here is derived from an EMBL/GenBank/DDBJ whole genome shotgun (WGS) entry which is preliminary data.</text>
</comment>